<proteinExistence type="predicted"/>
<dbReference type="AlphaFoldDB" id="A0A5E6ULK7"/>
<feature type="compositionally biased region" description="Polar residues" evidence="1">
    <location>
        <begin position="14"/>
        <end position="24"/>
    </location>
</feature>
<evidence type="ECO:0000313" key="2">
    <source>
        <dbReference type="EMBL" id="VVN01866.1"/>
    </source>
</evidence>
<name>A0A5E6ULK7_PSEFL</name>
<reference evidence="2 3" key="1">
    <citation type="submission" date="2019-09" db="EMBL/GenBank/DDBJ databases">
        <authorList>
            <person name="Chandra G."/>
            <person name="Truman W A."/>
        </authorList>
    </citation>
    <scope>NUCLEOTIDE SEQUENCE [LARGE SCALE GENOMIC DNA]</scope>
    <source>
        <strain evidence="2">PS624</strain>
    </source>
</reference>
<dbReference type="EMBL" id="CABVGZ010000036">
    <property type="protein sequence ID" value="VVN01866.1"/>
    <property type="molecule type" value="Genomic_DNA"/>
</dbReference>
<feature type="compositionally biased region" description="Low complexity" evidence="1">
    <location>
        <begin position="43"/>
        <end position="60"/>
    </location>
</feature>
<dbReference type="RefSeq" id="WP_150775441.1">
    <property type="nucleotide sequence ID" value="NZ_CABVGZ010000036.1"/>
</dbReference>
<evidence type="ECO:0000256" key="1">
    <source>
        <dbReference type="SAM" id="MobiDB-lite"/>
    </source>
</evidence>
<feature type="compositionally biased region" description="Low complexity" evidence="1">
    <location>
        <begin position="209"/>
        <end position="220"/>
    </location>
</feature>
<evidence type="ECO:0000313" key="3">
    <source>
        <dbReference type="Proteomes" id="UP000326241"/>
    </source>
</evidence>
<accession>A0A5E6ULK7</accession>
<sequence length="571" mass="62611">MAKPPKKVPRTLPADSSGTPTEHSGNPRGATTGEIVHPVPGTASLPAAAGSPSSSAFGALPEHRPTITIHHLPAPVAERPSVIVHHFPEGAGPSNVANWVALHYSENQQAAVASSSTSGRVQHPVFINAESANRLKLQPDTKEGIRYDKHNKVYVEMQGGMIMLGSTPDGWRQTYAGESTPTGKRVEQIPGSKLWREIDGPRQGHRAATDAASTETTDATPGPSKRPHLSEEVDVTSNAGTLVRRLSVQRSPALDLSTAQWKNWGKTTKPQTGESIEMDGLHYPTVKQVLRADTELVYLQHPGFKPEDFDGFENMLRHEPSKQPKWVLKRDGQWRVVDNQLPFEMSPTQYASRAMSHLSEHSANNLARAVFDRVSTHQGIDAAGLSVMTQTFRHWTDRINNTSPQRVLSDPLMLLPTLPAQHHAQYAGGTLSLPAYSSNRLQRLDFDVQQPDTMPNPSSTRDLFERFLGLSGYSINPKRHPHPSGEDVMIFHREGIAAVFVLRLSPATQGPVPRYTAVGSELSQPLFLSTLSAKDKQALAEHLQKYEVIYLLGGKEQISPDSSTLFIVREG</sequence>
<feature type="region of interest" description="Disordered" evidence="1">
    <location>
        <begin position="1"/>
        <end position="60"/>
    </location>
</feature>
<feature type="region of interest" description="Disordered" evidence="1">
    <location>
        <begin position="196"/>
        <end position="237"/>
    </location>
</feature>
<protein>
    <submittedName>
        <fullName evidence="2">Uncharacterized protein</fullName>
    </submittedName>
</protein>
<gene>
    <name evidence="2" type="ORF">PS624_03369</name>
</gene>
<dbReference type="Proteomes" id="UP000326241">
    <property type="component" value="Unassembled WGS sequence"/>
</dbReference>
<organism evidence="2 3">
    <name type="scientific">Pseudomonas fluorescens</name>
    <dbReference type="NCBI Taxonomy" id="294"/>
    <lineage>
        <taxon>Bacteria</taxon>
        <taxon>Pseudomonadati</taxon>
        <taxon>Pseudomonadota</taxon>
        <taxon>Gammaproteobacteria</taxon>
        <taxon>Pseudomonadales</taxon>
        <taxon>Pseudomonadaceae</taxon>
        <taxon>Pseudomonas</taxon>
    </lineage>
</organism>